<evidence type="ECO:0000256" key="4">
    <source>
        <dbReference type="ARBA" id="ARBA00023125"/>
    </source>
</evidence>
<sequence length="157" mass="17770">MPSDQRKPTMKRPESNALALDAQLCFAVYSTALSFNKVYRKLLRELDVTYPQYLVLLVLWEKEGVNVSEICERLALETTTLTPLLKRLEAQGLVRRTRSAADERQVIVTLTKQGEALREKAERIPACVAEATGLNAAEIREMRTRMLNLRGSLGDYT</sequence>
<dbReference type="SMART" id="SM00347">
    <property type="entry name" value="HTH_MARR"/>
    <property type="match status" value="1"/>
</dbReference>
<keyword evidence="5" id="KW-0804">Transcription</keyword>
<accession>A0A5P2HBV9</accession>
<dbReference type="SUPFAM" id="SSF46785">
    <property type="entry name" value="Winged helix' DNA-binding domain"/>
    <property type="match status" value="1"/>
</dbReference>
<keyword evidence="3" id="KW-0805">Transcription regulation</keyword>
<comment type="subcellular location">
    <subcellularLocation>
        <location evidence="1">Cytoplasm</location>
    </subcellularLocation>
</comment>
<dbReference type="Proteomes" id="UP000322822">
    <property type="component" value="Chromosome 2"/>
</dbReference>
<dbReference type="InterPro" id="IPR039422">
    <property type="entry name" value="MarR/SlyA-like"/>
</dbReference>
<dbReference type="Pfam" id="PF22381">
    <property type="entry name" value="Staph_reg_Sar_Rot"/>
    <property type="match status" value="1"/>
</dbReference>
<evidence type="ECO:0000256" key="3">
    <source>
        <dbReference type="ARBA" id="ARBA00023015"/>
    </source>
</evidence>
<dbReference type="GO" id="GO:0005737">
    <property type="term" value="C:cytoplasm"/>
    <property type="evidence" value="ECO:0007669"/>
    <property type="project" value="UniProtKB-SubCell"/>
</dbReference>
<dbReference type="PROSITE" id="PS50995">
    <property type="entry name" value="HTH_MARR_2"/>
    <property type="match status" value="1"/>
</dbReference>
<evidence type="ECO:0000256" key="1">
    <source>
        <dbReference type="ARBA" id="ARBA00004496"/>
    </source>
</evidence>
<organism evidence="7 8">
    <name type="scientific">Cupriavidus pauculus</name>
    <dbReference type="NCBI Taxonomy" id="82633"/>
    <lineage>
        <taxon>Bacteria</taxon>
        <taxon>Pseudomonadati</taxon>
        <taxon>Pseudomonadota</taxon>
        <taxon>Betaproteobacteria</taxon>
        <taxon>Burkholderiales</taxon>
        <taxon>Burkholderiaceae</taxon>
        <taxon>Cupriavidus</taxon>
    </lineage>
</organism>
<dbReference type="AlphaFoldDB" id="A0A5P2HBV9"/>
<dbReference type="GO" id="GO:0003700">
    <property type="term" value="F:DNA-binding transcription factor activity"/>
    <property type="evidence" value="ECO:0007669"/>
    <property type="project" value="InterPro"/>
</dbReference>
<gene>
    <name evidence="7" type="ORF">FOB72_23115</name>
</gene>
<dbReference type="Gene3D" id="1.10.10.10">
    <property type="entry name" value="Winged helix-like DNA-binding domain superfamily/Winged helix DNA-binding domain"/>
    <property type="match status" value="1"/>
</dbReference>
<dbReference type="InterPro" id="IPR000835">
    <property type="entry name" value="HTH_MarR-typ"/>
</dbReference>
<proteinExistence type="predicted"/>
<dbReference type="InterPro" id="IPR036388">
    <property type="entry name" value="WH-like_DNA-bd_sf"/>
</dbReference>
<dbReference type="PANTHER" id="PTHR33164:SF5">
    <property type="entry name" value="ORGANIC HYDROPEROXIDE RESISTANCE TRANSCRIPTIONAL REGULATOR"/>
    <property type="match status" value="1"/>
</dbReference>
<dbReference type="InterPro" id="IPR055166">
    <property type="entry name" value="Transc_reg_Sar_Rot_HTH"/>
</dbReference>
<dbReference type="FunFam" id="1.10.10.10:FF:000163">
    <property type="entry name" value="MarR family transcriptional regulator"/>
    <property type="match status" value="1"/>
</dbReference>
<dbReference type="PANTHER" id="PTHR33164">
    <property type="entry name" value="TRANSCRIPTIONAL REGULATOR, MARR FAMILY"/>
    <property type="match status" value="1"/>
</dbReference>
<dbReference type="InterPro" id="IPR036390">
    <property type="entry name" value="WH_DNA-bd_sf"/>
</dbReference>
<evidence type="ECO:0000259" key="6">
    <source>
        <dbReference type="PROSITE" id="PS50995"/>
    </source>
</evidence>
<dbReference type="GO" id="GO:0006950">
    <property type="term" value="P:response to stress"/>
    <property type="evidence" value="ECO:0007669"/>
    <property type="project" value="TreeGrafter"/>
</dbReference>
<protein>
    <submittedName>
        <fullName evidence="7">MarR family transcriptional regulator</fullName>
    </submittedName>
</protein>
<evidence type="ECO:0000313" key="7">
    <source>
        <dbReference type="EMBL" id="QET04963.1"/>
    </source>
</evidence>
<evidence type="ECO:0000256" key="5">
    <source>
        <dbReference type="ARBA" id="ARBA00023163"/>
    </source>
</evidence>
<keyword evidence="4" id="KW-0238">DNA-binding</keyword>
<reference evidence="7 8" key="1">
    <citation type="submission" date="2019-09" db="EMBL/GenBank/DDBJ databases">
        <title>FDA dAtabase for Regulatory Grade micrObial Sequences (FDA-ARGOS): Supporting development and validation of Infectious Disease Dx tests.</title>
        <authorList>
            <person name="Sciortino C."/>
            <person name="Tallon L."/>
            <person name="Sadzewicz L."/>
            <person name="Vavikolanu K."/>
            <person name="Mehta A."/>
            <person name="Aluvathingal J."/>
            <person name="Nadendla S."/>
            <person name="Nandy P."/>
            <person name="Geyer C."/>
            <person name="Yan Y."/>
            <person name="Sichtig H."/>
        </authorList>
    </citation>
    <scope>NUCLEOTIDE SEQUENCE [LARGE SCALE GENOMIC DNA]</scope>
    <source>
        <strain evidence="7 8">FDAARGOS_664</strain>
    </source>
</reference>
<evidence type="ECO:0000313" key="8">
    <source>
        <dbReference type="Proteomes" id="UP000322822"/>
    </source>
</evidence>
<evidence type="ECO:0000256" key="2">
    <source>
        <dbReference type="ARBA" id="ARBA00022490"/>
    </source>
</evidence>
<dbReference type="OrthoDB" id="9806864at2"/>
<dbReference type="EMBL" id="CP044067">
    <property type="protein sequence ID" value="QET04963.1"/>
    <property type="molecule type" value="Genomic_DNA"/>
</dbReference>
<dbReference type="PRINTS" id="PR00598">
    <property type="entry name" value="HTHMARR"/>
</dbReference>
<name>A0A5P2HBV9_9BURK</name>
<keyword evidence="2" id="KW-0963">Cytoplasm</keyword>
<feature type="domain" description="HTH marR-type" evidence="6">
    <location>
        <begin position="21"/>
        <end position="148"/>
    </location>
</feature>
<dbReference type="GO" id="GO:0003677">
    <property type="term" value="F:DNA binding"/>
    <property type="evidence" value="ECO:0007669"/>
    <property type="project" value="UniProtKB-KW"/>
</dbReference>